<sequence length="125" mass="13180">MPTARSAFVTEAGERPDGPADRPCLDLPCVDPRPKGLRPHLGRHGDGRAVVGQPGLDPRARARRSRGRLPEAVPTSPPGISSEAVAGLSPSVNFPPRTGTSAEPTTAQARTKCGKALTDPRRPHR</sequence>
<reference evidence="3" key="1">
    <citation type="submission" date="2008-12" db="EMBL/GenBank/DDBJ databases">
        <title>Annotation of Streptomyces ghanaensis ATCC 14672.</title>
        <authorList>
            <consortium name="The Broad Institute Genome Sequencing Platform"/>
            <consortium name="Broad Institute Microbial Sequencing Center"/>
            <person name="Fischbach M."/>
            <person name="Ward D."/>
            <person name="Young S."/>
            <person name="Kodira C.D."/>
            <person name="Zeng Q."/>
            <person name="Koehrsen M."/>
            <person name="Godfrey P."/>
            <person name="Alvarado L."/>
            <person name="Berlin A.M."/>
            <person name="Borenstein D."/>
            <person name="Chen Z."/>
            <person name="Engels R."/>
            <person name="Freedman E."/>
            <person name="Gellesch M."/>
            <person name="Goldberg J."/>
            <person name="Griggs A."/>
            <person name="Gujja S."/>
            <person name="Heiman D.I."/>
            <person name="Hepburn T.A."/>
            <person name="Howarth C."/>
            <person name="Jen D."/>
            <person name="Larson L."/>
            <person name="Lewis B."/>
            <person name="Mehta T."/>
            <person name="Park D."/>
            <person name="Pearson M."/>
            <person name="Roberts A."/>
            <person name="Saif S."/>
            <person name="Shea T.D."/>
            <person name="Shenoy N."/>
            <person name="Sisk P."/>
            <person name="Stolte C."/>
            <person name="Sykes S.N."/>
            <person name="Walk T."/>
            <person name="White J."/>
            <person name="Yandava C."/>
            <person name="Straight P."/>
            <person name="Clardy J."/>
            <person name="Hung D."/>
            <person name="Kolter R."/>
            <person name="Mekalanos J."/>
            <person name="Walker S."/>
            <person name="Walsh C.T."/>
            <person name="Wieland B.L.C."/>
            <person name="Ilzarbe M."/>
            <person name="Galagan J."/>
            <person name="Nusbaum C."/>
            <person name="Birren B."/>
        </authorList>
    </citation>
    <scope>NUCLEOTIDE SEQUENCE [LARGE SCALE GENOMIC DNA]</scope>
    <source>
        <strain evidence="3">ATCC 14672 / DSM 40746 / JCM 4963 / KCTC 9882 / NRRL B-12104 / FH 1290</strain>
    </source>
</reference>
<feature type="region of interest" description="Disordered" evidence="1">
    <location>
        <begin position="1"/>
        <end position="125"/>
    </location>
</feature>
<name>D6A468_STRV1</name>
<organism evidence="2 3">
    <name type="scientific">Streptomyces viridosporus (strain ATCC 14672 / DSM 40746 / JCM 4963 / KCTC 9882 / NRRL B-12104 / FH 1290)</name>
    <name type="common">Streptomyces ghanaensis</name>
    <dbReference type="NCBI Taxonomy" id="566461"/>
    <lineage>
        <taxon>Bacteria</taxon>
        <taxon>Bacillati</taxon>
        <taxon>Actinomycetota</taxon>
        <taxon>Actinomycetes</taxon>
        <taxon>Kitasatosporales</taxon>
        <taxon>Streptomycetaceae</taxon>
        <taxon>Streptomyces</taxon>
    </lineage>
</organism>
<dbReference type="EMBL" id="DS999641">
    <property type="protein sequence ID" value="EFE71622.2"/>
    <property type="molecule type" value="Genomic_DNA"/>
</dbReference>
<evidence type="ECO:0000313" key="3">
    <source>
        <dbReference type="Proteomes" id="UP000003824"/>
    </source>
</evidence>
<feature type="compositionally biased region" description="Polar residues" evidence="1">
    <location>
        <begin position="98"/>
        <end position="109"/>
    </location>
</feature>
<gene>
    <name evidence="2" type="ORF">SSFG_06858</name>
</gene>
<evidence type="ECO:0000256" key="1">
    <source>
        <dbReference type="SAM" id="MobiDB-lite"/>
    </source>
</evidence>
<evidence type="ECO:0000313" key="2">
    <source>
        <dbReference type="EMBL" id="EFE71622.2"/>
    </source>
</evidence>
<proteinExistence type="predicted"/>
<protein>
    <submittedName>
        <fullName evidence="2">Predicted protein</fullName>
    </submittedName>
</protein>
<accession>D6A468</accession>
<dbReference type="Proteomes" id="UP000003824">
    <property type="component" value="Unassembled WGS sequence"/>
</dbReference>
<feature type="compositionally biased region" description="Basic and acidic residues" evidence="1">
    <location>
        <begin position="12"/>
        <end position="24"/>
    </location>
</feature>
<dbReference type="AlphaFoldDB" id="D6A468"/>